<comment type="caution">
    <text evidence="2">The sequence shown here is derived from an EMBL/GenBank/DDBJ whole genome shotgun (WGS) entry which is preliminary data.</text>
</comment>
<dbReference type="PANTHER" id="PTHR30383:SF27">
    <property type="entry name" value="SPORE GERMINATION LIPASE LIPC"/>
    <property type="match status" value="1"/>
</dbReference>
<dbReference type="Proteomes" id="UP000185568">
    <property type="component" value="Unassembled WGS sequence"/>
</dbReference>
<reference evidence="2 3" key="1">
    <citation type="submission" date="2016-12" db="EMBL/GenBank/DDBJ databases">
        <title>Domibacillus antri genome sequencing.</title>
        <authorList>
            <person name="Verma A."/>
            <person name="Krishnamurthi S."/>
        </authorList>
    </citation>
    <scope>NUCLEOTIDE SEQUENCE [LARGE SCALE GENOMIC DNA]</scope>
    <source>
        <strain evidence="2 3">XD80</strain>
    </source>
</reference>
<proteinExistence type="predicted"/>
<gene>
    <name evidence="2" type="ORF">BTO30_11870</name>
</gene>
<accession>A0A1Q8Q3V2</accession>
<dbReference type="AlphaFoldDB" id="A0A1Q8Q3V2"/>
<dbReference type="STRING" id="1714264.BTO30_11870"/>
<name>A0A1Q8Q3V2_9BACI</name>
<dbReference type="Gene3D" id="3.40.50.1110">
    <property type="entry name" value="SGNH hydrolase"/>
    <property type="match status" value="1"/>
</dbReference>
<dbReference type="InterPro" id="IPR013830">
    <property type="entry name" value="SGNH_hydro"/>
</dbReference>
<dbReference type="SUPFAM" id="SSF52266">
    <property type="entry name" value="SGNH hydrolase"/>
    <property type="match status" value="1"/>
</dbReference>
<dbReference type="GO" id="GO:0004622">
    <property type="term" value="F:phosphatidylcholine lysophospholipase activity"/>
    <property type="evidence" value="ECO:0007669"/>
    <property type="project" value="TreeGrafter"/>
</dbReference>
<dbReference type="PANTHER" id="PTHR30383">
    <property type="entry name" value="THIOESTERASE 1/PROTEASE 1/LYSOPHOSPHOLIPASE L1"/>
    <property type="match status" value="1"/>
</dbReference>
<evidence type="ECO:0000313" key="3">
    <source>
        <dbReference type="Proteomes" id="UP000185568"/>
    </source>
</evidence>
<dbReference type="RefSeq" id="WP_075398947.1">
    <property type="nucleotide sequence ID" value="NZ_MSDU01000026.1"/>
</dbReference>
<dbReference type="InterPro" id="IPR051532">
    <property type="entry name" value="Ester_Hydrolysis_Enzymes"/>
</dbReference>
<organism evidence="2 3">
    <name type="scientific">Domibacillus antri</name>
    <dbReference type="NCBI Taxonomy" id="1714264"/>
    <lineage>
        <taxon>Bacteria</taxon>
        <taxon>Bacillati</taxon>
        <taxon>Bacillota</taxon>
        <taxon>Bacilli</taxon>
        <taxon>Bacillales</taxon>
        <taxon>Bacillaceae</taxon>
        <taxon>Domibacillus</taxon>
    </lineage>
</organism>
<keyword evidence="3" id="KW-1185">Reference proteome</keyword>
<dbReference type="InterPro" id="IPR036514">
    <property type="entry name" value="SGNH_hydro_sf"/>
</dbReference>
<evidence type="ECO:0000259" key="1">
    <source>
        <dbReference type="Pfam" id="PF13472"/>
    </source>
</evidence>
<sequence length="277" mass="31081">MKVFASILGLLAAVVLGLSIWIYYPQYQINQMKNETASDSPAWASAYEVSYLEYYRSVDKPIIHHLALGDSIIKGYGANPNDNLVKSFSVNLEEDIQKEVFYQNEGINEITSGELNELVQEGAFDEKIKNADIITINIGGNDILRLGFEKGFYEAVKSFDALQTNFDQNLSGIMNRITTLNPEATVLLLELYNPLDKSSEFYSIADTVLPKWNLKLYQMAEKLDHAVVIETTAVINSEKPQNLAFDGVHPSAMGYSAISKQMLSQFREDTRTLSEQP</sequence>
<dbReference type="Pfam" id="PF13472">
    <property type="entry name" value="Lipase_GDSL_2"/>
    <property type="match status" value="1"/>
</dbReference>
<dbReference type="EMBL" id="MSDU01000026">
    <property type="protein sequence ID" value="OLN22020.1"/>
    <property type="molecule type" value="Genomic_DNA"/>
</dbReference>
<feature type="domain" description="SGNH hydrolase-type esterase" evidence="1">
    <location>
        <begin position="67"/>
        <end position="256"/>
    </location>
</feature>
<protein>
    <recommendedName>
        <fullName evidence="1">SGNH hydrolase-type esterase domain-containing protein</fullName>
    </recommendedName>
</protein>
<dbReference type="OrthoDB" id="26855at2"/>
<evidence type="ECO:0000313" key="2">
    <source>
        <dbReference type="EMBL" id="OLN22020.1"/>
    </source>
</evidence>